<keyword evidence="14" id="KW-1185">Reference proteome</keyword>
<dbReference type="CDD" id="cd05213">
    <property type="entry name" value="NAD_bind_Glutamyl_tRNA_reduct"/>
    <property type="match status" value="1"/>
</dbReference>
<feature type="binding site" evidence="9">
    <location>
        <begin position="182"/>
        <end position="187"/>
    </location>
    <ligand>
        <name>NADP(+)</name>
        <dbReference type="ChEBI" id="CHEBI:58349"/>
    </ligand>
</feature>
<dbReference type="SUPFAM" id="SSF69742">
    <property type="entry name" value="Glutamyl tRNA-reductase catalytic, N-terminal domain"/>
    <property type="match status" value="1"/>
</dbReference>
<accession>A0A934VEZ5</accession>
<gene>
    <name evidence="9" type="primary">hemA</name>
    <name evidence="13" type="ORF">JIN81_03355</name>
</gene>
<feature type="site" description="Important for activity" evidence="9">
    <location>
        <position position="92"/>
    </location>
</feature>
<comment type="catalytic activity">
    <reaction evidence="7 9">
        <text>(S)-4-amino-5-oxopentanoate + tRNA(Glu) + NADP(+) = L-glutamyl-tRNA(Glu) + NADPH + H(+)</text>
        <dbReference type="Rhea" id="RHEA:12344"/>
        <dbReference type="Rhea" id="RHEA-COMP:9663"/>
        <dbReference type="Rhea" id="RHEA-COMP:9680"/>
        <dbReference type="ChEBI" id="CHEBI:15378"/>
        <dbReference type="ChEBI" id="CHEBI:57501"/>
        <dbReference type="ChEBI" id="CHEBI:57783"/>
        <dbReference type="ChEBI" id="CHEBI:58349"/>
        <dbReference type="ChEBI" id="CHEBI:78442"/>
        <dbReference type="ChEBI" id="CHEBI:78520"/>
        <dbReference type="EC" id="1.2.1.70"/>
    </reaction>
</comment>
<dbReference type="Proteomes" id="UP000658278">
    <property type="component" value="Unassembled WGS sequence"/>
</dbReference>
<dbReference type="FunFam" id="3.40.50.720:FF:000031">
    <property type="entry name" value="Glutamyl-tRNA reductase"/>
    <property type="match status" value="1"/>
</dbReference>
<dbReference type="RefSeq" id="WP_200276347.1">
    <property type="nucleotide sequence ID" value="NZ_JAENII010000002.1"/>
</dbReference>
<dbReference type="HAMAP" id="MF_00087">
    <property type="entry name" value="Glu_tRNA_reductase"/>
    <property type="match status" value="1"/>
</dbReference>
<feature type="binding site" evidence="9">
    <location>
        <position position="113"/>
    </location>
    <ligand>
        <name>substrate</name>
    </ligand>
</feature>
<evidence type="ECO:0000256" key="6">
    <source>
        <dbReference type="ARBA" id="ARBA00023244"/>
    </source>
</evidence>
<dbReference type="GO" id="GO:0019353">
    <property type="term" value="P:protoporphyrinogen IX biosynthetic process from glutamate"/>
    <property type="evidence" value="ECO:0007669"/>
    <property type="project" value="TreeGrafter"/>
</dbReference>
<feature type="binding site" evidence="9">
    <location>
        <position position="102"/>
    </location>
    <ligand>
        <name>substrate</name>
    </ligand>
</feature>
<dbReference type="InterPro" id="IPR006151">
    <property type="entry name" value="Shikm_DH/Glu-tRNA_Rdtase"/>
</dbReference>
<evidence type="ECO:0000256" key="10">
    <source>
        <dbReference type="SAM" id="Coils"/>
    </source>
</evidence>
<dbReference type="FunFam" id="3.30.460.30:FF:000001">
    <property type="entry name" value="Glutamyl-tRNA reductase"/>
    <property type="match status" value="1"/>
</dbReference>
<dbReference type="GO" id="GO:0008883">
    <property type="term" value="F:glutamyl-tRNA reductase activity"/>
    <property type="evidence" value="ECO:0007669"/>
    <property type="project" value="UniProtKB-UniRule"/>
</dbReference>
<evidence type="ECO:0000256" key="2">
    <source>
        <dbReference type="ARBA" id="ARBA00005916"/>
    </source>
</evidence>
<evidence type="ECO:0000256" key="7">
    <source>
        <dbReference type="ARBA" id="ARBA00047464"/>
    </source>
</evidence>
<evidence type="ECO:0000256" key="1">
    <source>
        <dbReference type="ARBA" id="ARBA00005059"/>
    </source>
</evidence>
<evidence type="ECO:0000313" key="13">
    <source>
        <dbReference type="EMBL" id="MBK1826040.1"/>
    </source>
</evidence>
<dbReference type="SUPFAM" id="SSF51735">
    <property type="entry name" value="NAD(P)-binding Rossmann-fold domains"/>
    <property type="match status" value="1"/>
</dbReference>
<evidence type="ECO:0000256" key="9">
    <source>
        <dbReference type="HAMAP-Rule" id="MF_00087"/>
    </source>
</evidence>
<dbReference type="Pfam" id="PF05201">
    <property type="entry name" value="GlutR_N"/>
    <property type="match status" value="1"/>
</dbReference>
<dbReference type="InterPro" id="IPR036343">
    <property type="entry name" value="GluRdtase_N_sf"/>
</dbReference>
<evidence type="ECO:0000256" key="8">
    <source>
        <dbReference type="ARBA" id="ARBA00068659"/>
    </source>
</evidence>
<feature type="binding site" evidence="9">
    <location>
        <begin position="107"/>
        <end position="109"/>
    </location>
    <ligand>
        <name>substrate</name>
    </ligand>
</feature>
<dbReference type="InterPro" id="IPR015895">
    <property type="entry name" value="4pyrrol_synth_GluRdtase_N"/>
</dbReference>
<dbReference type="NCBIfam" id="TIGR01035">
    <property type="entry name" value="hemA"/>
    <property type="match status" value="1"/>
</dbReference>
<evidence type="ECO:0000256" key="5">
    <source>
        <dbReference type="ARBA" id="ARBA00023002"/>
    </source>
</evidence>
<keyword evidence="5 9" id="KW-0560">Oxidoreductase</keyword>
<comment type="pathway">
    <text evidence="1 9">Porphyrin-containing compound metabolism; protoporphyrin-IX biosynthesis; 5-aminolevulinate from L-glutamyl-tRNA(Glu): step 1/2.</text>
</comment>
<dbReference type="Gene3D" id="3.30.460.30">
    <property type="entry name" value="Glutamyl-tRNA reductase, N-terminal domain"/>
    <property type="match status" value="1"/>
</dbReference>
<dbReference type="PANTHER" id="PTHR43013:SF1">
    <property type="entry name" value="GLUTAMYL-TRNA REDUCTASE"/>
    <property type="match status" value="1"/>
</dbReference>
<dbReference type="EMBL" id="JAENII010000002">
    <property type="protein sequence ID" value="MBK1826040.1"/>
    <property type="molecule type" value="Genomic_DNA"/>
</dbReference>
<keyword evidence="10" id="KW-0175">Coiled coil</keyword>
<protein>
    <recommendedName>
        <fullName evidence="8 9">Glutamyl-tRNA reductase</fullName>
        <shortName evidence="9">GluTR</shortName>
        <ecNumber evidence="3 9">1.2.1.70</ecNumber>
    </recommendedName>
</protein>
<comment type="miscellaneous">
    <text evidence="9">During catalysis, the active site Cys acts as a nucleophile attacking the alpha-carbonyl group of tRNA-bound glutamate with the formation of a thioester intermediate between enzyme and glutamate, and the concomitant release of tRNA(Glu). The thioester intermediate is finally reduced by direct hydride transfer from NADPH, to form the product GSA.</text>
</comment>
<dbReference type="AlphaFoldDB" id="A0A934VEZ5"/>
<feature type="active site" description="Nucleophile" evidence="9">
    <location>
        <position position="50"/>
    </location>
</feature>
<sequence length="330" mass="36337">MELVCLGLNHRSAPVEVREQFAVLSSQLGERASKLRELPGIEETVVVSTCNRTEFYLAGECGDEAVRSIRSVIGEVASEHWYEKRRLEAARHLCEVASGLDSMVLGETEIFGQIKEAYRLAHAAGATSGVLNRLFQRAFGVGKKIRTETSIQEGATSVAGSAVELAEKIFGKLKGCRVIVIGAGEMSRQTAQALVSRGASSVFVTNRSFDRAEELAEEMGGRAVHFDEWQGVLAGVDVVISSTSAPHPVVMPFHVEAVRRVRKYRPLFLIDIAVPRDIDPAVGEIEEVYLYDIDTLEQLAAEARSRRERQIEECKRLIEEELAKLNLPGT</sequence>
<evidence type="ECO:0000256" key="4">
    <source>
        <dbReference type="ARBA" id="ARBA00022857"/>
    </source>
</evidence>
<dbReference type="GO" id="GO:0050661">
    <property type="term" value="F:NADP binding"/>
    <property type="evidence" value="ECO:0007669"/>
    <property type="project" value="InterPro"/>
</dbReference>
<keyword evidence="6 9" id="KW-0627">Porphyrin biosynthesis</keyword>
<dbReference type="EC" id="1.2.1.70" evidence="3 9"/>
<comment type="similarity">
    <text evidence="2 9">Belongs to the glutamyl-tRNA reductase family.</text>
</comment>
<feature type="coiled-coil region" evidence="10">
    <location>
        <begin position="293"/>
        <end position="320"/>
    </location>
</feature>
<name>A0A934VEZ5_9BACT</name>
<evidence type="ECO:0000259" key="11">
    <source>
        <dbReference type="Pfam" id="PF01488"/>
    </source>
</evidence>
<comment type="subunit">
    <text evidence="9">Homodimer.</text>
</comment>
<keyword evidence="4 9" id="KW-0521">NADP</keyword>
<feature type="domain" description="Glutamyl-tRNA reductase N-terminal" evidence="12">
    <location>
        <begin position="6"/>
        <end position="149"/>
    </location>
</feature>
<dbReference type="Gene3D" id="3.40.50.720">
    <property type="entry name" value="NAD(P)-binding Rossmann-like Domain"/>
    <property type="match status" value="1"/>
</dbReference>
<evidence type="ECO:0000256" key="3">
    <source>
        <dbReference type="ARBA" id="ARBA00012970"/>
    </source>
</evidence>
<dbReference type="InterPro" id="IPR036291">
    <property type="entry name" value="NAD(P)-bd_dom_sf"/>
</dbReference>
<reference evidence="13" key="1">
    <citation type="submission" date="2021-01" db="EMBL/GenBank/DDBJ databases">
        <title>Modified the classification status of verrucomicrobia.</title>
        <authorList>
            <person name="Feng X."/>
        </authorList>
    </citation>
    <scope>NUCLEOTIDE SEQUENCE</scope>
    <source>
        <strain evidence="13">KCTC 22201</strain>
    </source>
</reference>
<comment type="caution">
    <text evidence="13">The sequence shown here is derived from an EMBL/GenBank/DDBJ whole genome shotgun (WGS) entry which is preliminary data.</text>
</comment>
<evidence type="ECO:0000259" key="12">
    <source>
        <dbReference type="Pfam" id="PF05201"/>
    </source>
</evidence>
<feature type="domain" description="Quinate/shikimate 5-dehydrogenase/glutamyl-tRNA reductase" evidence="11">
    <location>
        <begin position="164"/>
        <end position="298"/>
    </location>
</feature>
<comment type="domain">
    <text evidence="9">Possesses an unusual extended V-shaped dimeric structure with each monomer consisting of three distinct domains arranged along a curved 'spinal' alpha-helix. The N-terminal catalytic domain specifically recognizes the glutamate moiety of the substrate. The second domain is the NADPH-binding domain, and the third C-terminal domain is responsible for dimerization.</text>
</comment>
<feature type="binding site" evidence="9">
    <location>
        <begin position="49"/>
        <end position="52"/>
    </location>
    <ligand>
        <name>substrate</name>
    </ligand>
</feature>
<organism evidence="13 14">
    <name type="scientific">Haloferula rosea</name>
    <dbReference type="NCBI Taxonomy" id="490093"/>
    <lineage>
        <taxon>Bacteria</taxon>
        <taxon>Pseudomonadati</taxon>
        <taxon>Verrucomicrobiota</taxon>
        <taxon>Verrucomicrobiia</taxon>
        <taxon>Verrucomicrobiales</taxon>
        <taxon>Verrucomicrobiaceae</taxon>
        <taxon>Haloferula</taxon>
    </lineage>
</organism>
<dbReference type="Pfam" id="PF01488">
    <property type="entry name" value="Shikimate_DH"/>
    <property type="match status" value="1"/>
</dbReference>
<dbReference type="PANTHER" id="PTHR43013">
    <property type="entry name" value="GLUTAMYL-TRNA REDUCTASE"/>
    <property type="match status" value="1"/>
</dbReference>
<proteinExistence type="inferred from homology"/>
<comment type="function">
    <text evidence="9">Catalyzes the NADPH-dependent reduction of glutamyl-tRNA(Glu) to glutamate 1-semialdehyde (GSA).</text>
</comment>
<dbReference type="InterPro" id="IPR000343">
    <property type="entry name" value="4pyrrol_synth_GluRdtase"/>
</dbReference>
<evidence type="ECO:0000313" key="14">
    <source>
        <dbReference type="Proteomes" id="UP000658278"/>
    </source>
</evidence>